<evidence type="ECO:0008006" key="4">
    <source>
        <dbReference type="Google" id="ProtNLM"/>
    </source>
</evidence>
<proteinExistence type="predicted"/>
<feature type="region of interest" description="Disordered" evidence="1">
    <location>
        <begin position="1"/>
        <end position="22"/>
    </location>
</feature>
<evidence type="ECO:0000313" key="3">
    <source>
        <dbReference type="Proteomes" id="UP000002541"/>
    </source>
</evidence>
<dbReference type="Proteomes" id="UP000002541">
    <property type="component" value="Segment"/>
</dbReference>
<dbReference type="RefSeq" id="YP_655659.1">
    <property type="nucleotide sequence ID" value="NC_008203.1"/>
</dbReference>
<feature type="compositionally biased region" description="Polar residues" evidence="1">
    <location>
        <begin position="1"/>
        <end position="17"/>
    </location>
</feature>
<reference evidence="2 3" key="1">
    <citation type="journal article" date="2006" name="PLoS Genet.">
        <title>Exploring the mycobacteriophage metaproteome: phage genomics as an educational platform.</title>
        <authorList>
            <person name="Hatfull G.F."/>
            <person name="Pedulla M.L."/>
            <person name="Jacobs-Sera D."/>
            <person name="Cichon P.M."/>
            <person name="Foley A."/>
            <person name="Ford M.E."/>
            <person name="Gonda R.M."/>
            <person name="Houtz J.M."/>
            <person name="Hryckowian A.J."/>
            <person name="Kelchner V.A."/>
            <person name="Namburi S."/>
            <person name="Pajcini K.V."/>
            <person name="Popovich M.G."/>
            <person name="Schleicher D.T."/>
            <person name="Simanek B.Z."/>
            <person name="Smith A.L."/>
            <person name="Zdanowicz G.M."/>
            <person name="Kumar V."/>
            <person name="Peebles C.L."/>
            <person name="Jacobs W.R.Jr."/>
            <person name="Lawrence J.G."/>
            <person name="Hendrix R.W."/>
        </authorList>
    </citation>
    <scope>NUCLEOTIDE SEQUENCE [LARGE SCALE GENOMIC DNA]</scope>
</reference>
<gene>
    <name evidence="2" type="primary">80</name>
    <name evidence="2" type="ORF">PBI_CHE12_80</name>
</gene>
<dbReference type="OrthoDB" id="8945at10239"/>
<sequence length="182" mass="21263">MSGKMQNPARQQASSRQPLIPSVIEDLRRKGYNQSEIADMHGVTRQAVSWQKKTYGGRLTTRQIVQQAWPWKTGKGHDKAKGYQRLRDHGEYMRVGSFRTMSEDKEKRLKSWWKMLRDNDWVLEFDPNIPPTPGVAPHGGFRYVTRTEADDDLLIRVNEYTNLTDEGEMLWCWPPDIEEILT</sequence>
<keyword evidence="3" id="KW-1185">Reference proteome</keyword>
<dbReference type="EMBL" id="DQ398043">
    <property type="protein sequence ID" value="ABE67399.1"/>
    <property type="molecule type" value="Genomic_DNA"/>
</dbReference>
<evidence type="ECO:0000256" key="1">
    <source>
        <dbReference type="SAM" id="MobiDB-lite"/>
    </source>
</evidence>
<accession>Q1A0D7</accession>
<protein>
    <recommendedName>
        <fullName evidence="4">Immunity repressor</fullName>
    </recommendedName>
</protein>
<name>Q1A0D7_9CAUD</name>
<evidence type="ECO:0000313" key="2">
    <source>
        <dbReference type="EMBL" id="ABE67399.1"/>
    </source>
</evidence>
<organism evidence="2 3">
    <name type="scientific">Mycobacterium phage Che12</name>
    <dbReference type="NCBI Taxonomy" id="2911435"/>
    <lineage>
        <taxon>Viruses</taxon>
        <taxon>Duplodnaviria</taxon>
        <taxon>Heunggongvirae</taxon>
        <taxon>Uroviricota</taxon>
        <taxon>Caudoviricetes</taxon>
        <taxon>Fromanvirus</taxon>
        <taxon>Fromanvirus Che12</taxon>
    </lineage>
</organism>
<dbReference type="KEGG" id="vg:4156940"/>